<keyword evidence="6" id="KW-1185">Reference proteome</keyword>
<dbReference type="Pfam" id="PF06030">
    <property type="entry name" value="WxLIP_PGBD"/>
    <property type="match status" value="1"/>
</dbReference>
<feature type="domain" description="WxL Interacting Protein peptidoglycan binding" evidence="4">
    <location>
        <begin position="63"/>
        <end position="153"/>
    </location>
</feature>
<dbReference type="EMBL" id="JBHRWO010000021">
    <property type="protein sequence ID" value="MFC3495675.1"/>
    <property type="molecule type" value="Genomic_DNA"/>
</dbReference>
<evidence type="ECO:0000256" key="3">
    <source>
        <dbReference type="SAM" id="SignalP"/>
    </source>
</evidence>
<feature type="region of interest" description="Disordered" evidence="1">
    <location>
        <begin position="29"/>
        <end position="57"/>
    </location>
</feature>
<protein>
    <submittedName>
        <fullName evidence="5">WxL protein peptidoglycan domain-containing protein</fullName>
    </submittedName>
</protein>
<evidence type="ECO:0000313" key="6">
    <source>
        <dbReference type="Proteomes" id="UP001595712"/>
    </source>
</evidence>
<feature type="chain" id="PRO_5046752108" evidence="3">
    <location>
        <begin position="33"/>
        <end position="351"/>
    </location>
</feature>
<reference evidence="6" key="1">
    <citation type="journal article" date="2019" name="Int. J. Syst. Evol. Microbiol.">
        <title>The Global Catalogue of Microorganisms (GCM) 10K type strain sequencing project: providing services to taxonomists for standard genome sequencing and annotation.</title>
        <authorList>
            <consortium name="The Broad Institute Genomics Platform"/>
            <consortium name="The Broad Institute Genome Sequencing Center for Infectious Disease"/>
            <person name="Wu L."/>
            <person name="Ma J."/>
        </authorList>
    </citation>
    <scope>NUCLEOTIDE SEQUENCE [LARGE SCALE GENOMIC DNA]</scope>
    <source>
        <strain evidence="6">CGMCC 4.7396</strain>
    </source>
</reference>
<keyword evidence="2" id="KW-0812">Transmembrane</keyword>
<accession>A0ABV7Q895</accession>
<organism evidence="5 6">
    <name type="scientific">Glycomyces rhizosphaerae</name>
    <dbReference type="NCBI Taxonomy" id="2054422"/>
    <lineage>
        <taxon>Bacteria</taxon>
        <taxon>Bacillati</taxon>
        <taxon>Actinomycetota</taxon>
        <taxon>Actinomycetes</taxon>
        <taxon>Glycomycetales</taxon>
        <taxon>Glycomycetaceae</taxon>
        <taxon>Glycomyces</taxon>
    </lineage>
</organism>
<feature type="compositionally biased region" description="Basic and acidic residues" evidence="1">
    <location>
        <begin position="48"/>
        <end position="57"/>
    </location>
</feature>
<dbReference type="InterPro" id="IPR010317">
    <property type="entry name" value="WxLIP_PGBD"/>
</dbReference>
<name>A0ABV7Q895_9ACTN</name>
<proteinExistence type="predicted"/>
<sequence length="351" mass="36606">MVPSPRSRALRGLLAAAAAFLLAWGPAGPAAAQTDGGDPGTVTWSVRPADESGEDGRSWVEQELDPGETATEHLAVRNLSDQEVTFRISAADGYFQDNGRFSMLPSGEESVDAGLWIEVQDEVTVGANETAIVPFTTTVPQNATPGDHAAGIAASVLSQQVGEDGATVGVESRVGFRVMTRVTGELAPAASLEAVASSYDMSWNPLAPGEAQVTFDVVNSGNARLLVTGVVTAGGQEVAFPGDDEIDQELLPGDRRSFTVTVEEVWPLVFVPGSLEVTPTVVGAGEGTAVDAVTADAGFWAVPWPQVIVLAGIALMIGSSVWGRRRSRLRLEAMLAQAREEGHRAASEASA</sequence>
<evidence type="ECO:0000256" key="1">
    <source>
        <dbReference type="SAM" id="MobiDB-lite"/>
    </source>
</evidence>
<evidence type="ECO:0000313" key="5">
    <source>
        <dbReference type="EMBL" id="MFC3495675.1"/>
    </source>
</evidence>
<dbReference type="RefSeq" id="WP_387980429.1">
    <property type="nucleotide sequence ID" value="NZ_JBHRWO010000021.1"/>
</dbReference>
<keyword evidence="2" id="KW-0472">Membrane</keyword>
<evidence type="ECO:0000256" key="2">
    <source>
        <dbReference type="SAM" id="Phobius"/>
    </source>
</evidence>
<dbReference type="Proteomes" id="UP001595712">
    <property type="component" value="Unassembled WGS sequence"/>
</dbReference>
<comment type="caution">
    <text evidence="5">The sequence shown here is derived from an EMBL/GenBank/DDBJ whole genome shotgun (WGS) entry which is preliminary data.</text>
</comment>
<keyword evidence="2" id="KW-1133">Transmembrane helix</keyword>
<evidence type="ECO:0000259" key="4">
    <source>
        <dbReference type="Pfam" id="PF06030"/>
    </source>
</evidence>
<gene>
    <name evidence="5" type="ORF">ACFO8M_24610</name>
</gene>
<feature type="signal peptide" evidence="3">
    <location>
        <begin position="1"/>
        <end position="32"/>
    </location>
</feature>
<feature type="transmembrane region" description="Helical" evidence="2">
    <location>
        <begin position="304"/>
        <end position="322"/>
    </location>
</feature>
<keyword evidence="3" id="KW-0732">Signal</keyword>